<dbReference type="InterPro" id="IPR025614">
    <property type="entry name" value="Cell_morpho_N"/>
</dbReference>
<dbReference type="Proteomes" id="UP000757232">
    <property type="component" value="Unassembled WGS sequence"/>
</dbReference>
<dbReference type="EMBL" id="LNZH02000164">
    <property type="protein sequence ID" value="OCB89134.1"/>
    <property type="molecule type" value="Genomic_DNA"/>
</dbReference>
<dbReference type="InterPro" id="IPR029473">
    <property type="entry name" value="MOR2-PAG1_mid"/>
</dbReference>
<dbReference type="InterPro" id="IPR025481">
    <property type="entry name" value="Cell_Morphogen_C"/>
</dbReference>
<evidence type="ECO:0000256" key="1">
    <source>
        <dbReference type="SAM" id="MobiDB-lite"/>
    </source>
</evidence>
<evidence type="ECO:0000259" key="4">
    <source>
        <dbReference type="Pfam" id="PF14228"/>
    </source>
</evidence>
<dbReference type="PANTHER" id="PTHR12295:SF30">
    <property type="entry name" value="PROTEIN FURRY"/>
    <property type="match status" value="1"/>
</dbReference>
<evidence type="ECO:0000313" key="5">
    <source>
        <dbReference type="EMBL" id="OCB89134.1"/>
    </source>
</evidence>
<feature type="region of interest" description="Disordered" evidence="1">
    <location>
        <begin position="2403"/>
        <end position="2426"/>
    </location>
</feature>
<dbReference type="GO" id="GO:0000902">
    <property type="term" value="P:cell morphogenesis"/>
    <property type="evidence" value="ECO:0007669"/>
    <property type="project" value="InterPro"/>
</dbReference>
<evidence type="ECO:0000259" key="2">
    <source>
        <dbReference type="Pfam" id="PF14222"/>
    </source>
</evidence>
<dbReference type="Pfam" id="PF14225">
    <property type="entry name" value="MOR2-PAG1_C"/>
    <property type="match status" value="1"/>
</dbReference>
<dbReference type="PANTHER" id="PTHR12295">
    <property type="entry name" value="FURRY-RELATED"/>
    <property type="match status" value="1"/>
</dbReference>
<keyword evidence="6" id="KW-1185">Reference proteome</keyword>
<name>A0A9Q5NCX5_SANBA</name>
<feature type="compositionally biased region" description="Polar residues" evidence="1">
    <location>
        <begin position="67"/>
        <end position="77"/>
    </location>
</feature>
<evidence type="ECO:0000259" key="3">
    <source>
        <dbReference type="Pfam" id="PF14225"/>
    </source>
</evidence>
<dbReference type="GO" id="GO:0030427">
    <property type="term" value="C:site of polarized growth"/>
    <property type="evidence" value="ECO:0007669"/>
    <property type="project" value="TreeGrafter"/>
</dbReference>
<dbReference type="InterPro" id="IPR016024">
    <property type="entry name" value="ARM-type_fold"/>
</dbReference>
<dbReference type="InterPro" id="IPR039867">
    <property type="entry name" value="Furry/Tao3/Mor2"/>
</dbReference>
<feature type="domain" description="Cell morphogenesis central region" evidence="4">
    <location>
        <begin position="1474"/>
        <end position="1663"/>
    </location>
</feature>
<protein>
    <submittedName>
        <fullName evidence="5">Uncharacterized protein</fullName>
    </submittedName>
</protein>
<feature type="region of interest" description="Disordered" evidence="1">
    <location>
        <begin position="1"/>
        <end position="21"/>
    </location>
</feature>
<dbReference type="GO" id="GO:0005938">
    <property type="term" value="C:cell cortex"/>
    <property type="evidence" value="ECO:0007669"/>
    <property type="project" value="TreeGrafter"/>
</dbReference>
<accession>A0A9Q5NCX5</accession>
<proteinExistence type="predicted"/>
<feature type="compositionally biased region" description="Basic and acidic residues" evidence="1">
    <location>
        <begin position="55"/>
        <end position="66"/>
    </location>
</feature>
<feature type="domain" description="Cell morphogenesis protein N-terminal" evidence="2">
    <location>
        <begin position="650"/>
        <end position="914"/>
    </location>
</feature>
<organism evidence="5 6">
    <name type="scientific">Sanghuangporus baumii</name>
    <name type="common">Phellinus baumii</name>
    <dbReference type="NCBI Taxonomy" id="108892"/>
    <lineage>
        <taxon>Eukaryota</taxon>
        <taxon>Fungi</taxon>
        <taxon>Dikarya</taxon>
        <taxon>Basidiomycota</taxon>
        <taxon>Agaricomycotina</taxon>
        <taxon>Agaricomycetes</taxon>
        <taxon>Hymenochaetales</taxon>
        <taxon>Hymenochaetaceae</taxon>
        <taxon>Sanghuangporus</taxon>
    </lineage>
</organism>
<feature type="compositionally biased region" description="Low complexity" evidence="1">
    <location>
        <begin position="154"/>
        <end position="171"/>
    </location>
</feature>
<feature type="region of interest" description="Disordered" evidence="1">
    <location>
        <begin position="33"/>
        <end position="250"/>
    </location>
</feature>
<dbReference type="Pfam" id="PF14228">
    <property type="entry name" value="MOR2-PAG1_mid"/>
    <property type="match status" value="2"/>
</dbReference>
<feature type="region of interest" description="Disordered" evidence="1">
    <location>
        <begin position="1134"/>
        <end position="1154"/>
    </location>
</feature>
<dbReference type="OrthoDB" id="6287725at2759"/>
<gene>
    <name evidence="5" type="ORF">A7U60_g3733</name>
</gene>
<feature type="compositionally biased region" description="Polar residues" evidence="1">
    <location>
        <begin position="200"/>
        <end position="212"/>
    </location>
</feature>
<reference evidence="5" key="1">
    <citation type="submission" date="2016-06" db="EMBL/GenBank/DDBJ databases">
        <title>Draft Genome sequence of the fungus Inonotus baumii.</title>
        <authorList>
            <person name="Zhu H."/>
            <person name="Lin W."/>
        </authorList>
    </citation>
    <scope>NUCLEOTIDE SEQUENCE</scope>
    <source>
        <strain evidence="5">821</strain>
    </source>
</reference>
<dbReference type="Pfam" id="PF14222">
    <property type="entry name" value="MOR2-PAG1_N"/>
    <property type="match status" value="2"/>
</dbReference>
<dbReference type="SUPFAM" id="SSF48371">
    <property type="entry name" value="ARM repeat"/>
    <property type="match status" value="2"/>
</dbReference>
<sequence>MAEGISQITIPDLDDDEFSSSSIPFGRSANAFGFGASSGSDSPTLLTPTAAPDRPSGDRDYFHSRQDSAASEDSSFSLHAPSASFAARSNSSLQTAHSSQASLPTSTPFTKKTSFASLRNAFKSGGKSNETPPVPSLDRQVYPALRNPFNRSTSSVAHSASAHAAKSPPSAYHRPPTPSSSNDHRHGRAMSARSKEQVYGKTQHSHTGSTFHASDAGSDYSFGFHHIAPRQTTPPPVPRVPNGYSGPAQHSEFSVTNETEGRAVMDPRTPSEYALHAIFIQFAAMAEHKIERFLKEPIERDPSLIDFFGPQVDTKFDDLLVSLGQIAMKTTKPVVDSIMRWRRSQQESVSGSIILIHSSSSSSYARSTGPKEIVNILNERKSLASIYIMCRALITVVQTVPRDALGDTLGFNLEETTFDQFKRPNLKVLTSSRNHTINADLYATLLGKLAKHRFESVTDRFLHELGPVASNQIPKDMDMKYEILVRALKHVEIKVWPPEAFEEGAEFMESLSKCFEHAHGYRLKIAFAEMLVHLLHPIGKTAQAEVNHPGWAKAMEVIYTKARDMMSKPRYWQVAYPLVITSLCVAPQDFFLKNWVLCFETRATIQVTYLKRNYATCMDLFVSLPRDNFDSEHTPGQFTEALPPSISLRVHFILSRHFDYGSELVLSLIQEQQVKSSQTGTGSFSFAPERTTIGLEATLRSLHLIEREESAPTWPSSPDFSMLPFRDDYPSSATFCPPTVLSKLGMEEFFNRVGSTLVSVVATCAKAVGRMSIFDDQWSYVRPNNTYEDSSGLIIRQHPEATVAYPTTYSGQMSLLSACFSSWPRCLHPSLPLEEALDMLIRAIIHVEPSVGEAASNALRNIAEDCTHLPQVLSRFASFLFSPKQLTLETSGTRFPFESLRLLNVWFSIVEAWTQVIISRSGEFAEGWLNSQFFEVETAAIFLLSSRLRTARTVGIKLVRLLERIVGYFQGQPSTPLNELSDSSFRILDVLSDKQNQQTFLHGFDDLLDAKECNRLAQWRQSTSGEIILRMAGSEDERDRTLWLHVYPSIIRRQANYKSKVIKSCRDMWIAATVRYHAVVVSLAGINPRMPPPQTTRGPVGAVREREKIIADNLPVIEQWHMWVKLTCCTAAPPEPKSSSGHHARAPSDALPDRDLVSTDTRGLFRYLIPFLDSDNSVFREIGVLCISSFPGDAYRDLLEDLGSFSARHFYVDTTRVKTSPTSTRRSRRQDRQYLAVAHIYQLTAHHLKDQRGVGRTDSLTNVLKFVRHTQAFLSNPETRKDWQHQRLRRYFCGIVGKLFDGLSSLQSSDRFIPAHMHLTLYRLCEEWCQCGSQSESVKQRLVTMQTAATAGFPDPQQKAAAIAQFQTETRLLSHAACGAMASLVQKAFFPPEVSSGSPTDRLSSDFLVPLEVVPTLDRIIAMLANMHDPVKANGRKALRSLVDHKGGDDAFLDELLRRSFVACVDPRTSNYRFFEIVADVICTGESCQLTFAHVVCLGLANLCSSLVDTRRLTLAALEAVNERAGGKTCLSRFEANVASSAANVYLDAQYQVSRILAEQHPEEAFMVIIHCSSKLSIIYDVLDAYAFSYILNGLSPWFASVDLLVKDNTSLTKEGRTVLYHLISLTLRYSESYPEQVFSFWRCLVDDNIRNGHATIRFLLEHSSKVGSTGFVSAARKIVACLSRTSCGRQVVEELCEVIEPARMLPTIDHKFTPPDAEETDFWSDLDALFAEQPKHILGSGQFALLFLGDVALSRAWDMKKALPNILQGVFSHIGHRNPFVREQVRNLLFQTLRAWLAGYDGLSTQSALPSVASMRSALPALERDSAILFWTEDDSPSHIGDKMRGLCTLVLQWLCPLHPDLADEWGSLALLWGTTCSIRPIAFRSLQVFRSLMPKITQADLAQLLGRLSNTIAAQEANLHPFTVELIVTLSSVVHSDSLDLSLLPQLYWCTVACLSTPIEAEFLQLLEMLEYLLNRLDLNDSYVQEVLIANRPENFTGTQFLHPLLLNGLRSVKTYSRTFRILKRLSDVEDSALIDPSGSRVRDTYTLILPWCLQSMEESSKDELVVEFSNNIAKFAEDEDRPSLSRIMTSFAKSRFRTKDDFMRQAAAALREHYAPDQWTDIVSLLMSLVLNSERWLQAKSMQILKVLFQLRETRNPVDRLGSELLMPLLRLLQTDLASQALDVLDEPISISGGLAAKHVLRMSMHFGSVPQQDTPVDTEVFGVPEGSGWSVARPDRLREICRRNVMAVFDTCKMPTRPSRIEFEPEVDRFADTFEDDLGDLVQNLHELSTFFCRDADGEVQSPPPLLAMPKAPQHISATSIANQQLEARVAAILAKSTDTAAALDSPQTPFVDVFHVNPVEVRTNGYRHRFDGHRFDESDEDSDSSEFDVDTFAFDSFPSNSSDGNHHLQNGYWQRNRRRNL</sequence>
<feature type="domain" description="Cell morphogenesis protein N-terminal" evidence="2">
    <location>
        <begin position="379"/>
        <end position="601"/>
    </location>
</feature>
<feature type="domain" description="Cell morphogenesis central region" evidence="4">
    <location>
        <begin position="1732"/>
        <end position="1910"/>
    </location>
</feature>
<feature type="compositionally biased region" description="Polar residues" evidence="1">
    <location>
        <begin position="2403"/>
        <end position="2418"/>
    </location>
</feature>
<feature type="compositionally biased region" description="Polar residues" evidence="1">
    <location>
        <begin position="87"/>
        <end position="117"/>
    </location>
</feature>
<evidence type="ECO:0000313" key="6">
    <source>
        <dbReference type="Proteomes" id="UP000757232"/>
    </source>
</evidence>
<comment type="caution">
    <text evidence="5">The sequence shown here is derived from an EMBL/GenBank/DDBJ whole genome shotgun (WGS) entry which is preliminary data.</text>
</comment>
<feature type="domain" description="Cell morphogenesis protein C-terminal" evidence="3">
    <location>
        <begin position="1947"/>
        <end position="2196"/>
    </location>
</feature>